<comment type="caution">
    <text evidence="1">The sequence shown here is derived from an EMBL/GenBank/DDBJ whole genome shotgun (WGS) entry which is preliminary data.</text>
</comment>
<dbReference type="RefSeq" id="WP_177715393.1">
    <property type="nucleotide sequence ID" value="NZ_JACRSQ010000001.1"/>
</dbReference>
<organism evidence="1 2">
    <name type="scientific">Bianquea renquensis</name>
    <dbReference type="NCBI Taxonomy" id="2763661"/>
    <lineage>
        <taxon>Bacteria</taxon>
        <taxon>Bacillati</taxon>
        <taxon>Bacillota</taxon>
        <taxon>Clostridia</taxon>
        <taxon>Eubacteriales</taxon>
        <taxon>Bianqueaceae</taxon>
        <taxon>Bianquea</taxon>
    </lineage>
</organism>
<dbReference type="EMBL" id="JACRSQ010000001">
    <property type="protein sequence ID" value="MBC8542177.1"/>
    <property type="molecule type" value="Genomic_DNA"/>
</dbReference>
<dbReference type="GO" id="GO:0005829">
    <property type="term" value="C:cytosol"/>
    <property type="evidence" value="ECO:0007669"/>
    <property type="project" value="TreeGrafter"/>
</dbReference>
<evidence type="ECO:0000313" key="1">
    <source>
        <dbReference type="EMBL" id="MBC8542177.1"/>
    </source>
</evidence>
<dbReference type="Proteomes" id="UP000657006">
    <property type="component" value="Unassembled WGS sequence"/>
</dbReference>
<dbReference type="GO" id="GO:0000287">
    <property type="term" value="F:magnesium ion binding"/>
    <property type="evidence" value="ECO:0007669"/>
    <property type="project" value="TreeGrafter"/>
</dbReference>
<dbReference type="SUPFAM" id="SSF56784">
    <property type="entry name" value="HAD-like"/>
    <property type="match status" value="1"/>
</dbReference>
<dbReference type="Gene3D" id="3.30.1240.10">
    <property type="match status" value="1"/>
</dbReference>
<dbReference type="AlphaFoldDB" id="A0A926HW02"/>
<accession>A0A926HW02</accession>
<proteinExistence type="predicted"/>
<gene>
    <name evidence="1" type="ORF">H8730_01250</name>
</gene>
<dbReference type="InterPro" id="IPR023214">
    <property type="entry name" value="HAD_sf"/>
</dbReference>
<dbReference type="GO" id="GO:0016791">
    <property type="term" value="F:phosphatase activity"/>
    <property type="evidence" value="ECO:0007669"/>
    <property type="project" value="TreeGrafter"/>
</dbReference>
<dbReference type="Gene3D" id="3.40.50.1000">
    <property type="entry name" value="HAD superfamily/HAD-like"/>
    <property type="match status" value="1"/>
</dbReference>
<keyword evidence="2" id="KW-1185">Reference proteome</keyword>
<evidence type="ECO:0000313" key="2">
    <source>
        <dbReference type="Proteomes" id="UP000657006"/>
    </source>
</evidence>
<dbReference type="NCBIfam" id="TIGR01484">
    <property type="entry name" value="HAD-SF-IIB"/>
    <property type="match status" value="1"/>
</dbReference>
<dbReference type="PANTHER" id="PTHR10000">
    <property type="entry name" value="PHOSPHOSERINE PHOSPHATASE"/>
    <property type="match status" value="1"/>
</dbReference>
<dbReference type="InterPro" id="IPR006379">
    <property type="entry name" value="HAD-SF_hydro_IIB"/>
</dbReference>
<dbReference type="PANTHER" id="PTHR10000:SF8">
    <property type="entry name" value="HAD SUPERFAMILY HYDROLASE-LIKE, TYPE 3"/>
    <property type="match status" value="1"/>
</dbReference>
<sequence>MRKTLWIADLDGTLLRSDATLGDDSLQMLNSLIDRGLDFSIATARTPATVFPILRGLHLRAPMVMMGGALVYDPVVQEYKRTYEIDINTARRIYEILYQHGVNGFVYTMEKGFLTVYYETLEPSQMYQFYEERVRLYNKPFSFIASFSQIGRGPLLISIRDKKERLRPVRHAVEDLAGIQISFYEDVYLDGYWYLEISSEEASKCKGIQYIREQYGYARIIGFGDTINDLSLFEGCDEGYAVRNGRDELKQAATGVIGTNDEESVARWIWDHAEMEG</sequence>
<keyword evidence="1" id="KW-0378">Hydrolase</keyword>
<name>A0A926HW02_9FIRM</name>
<protein>
    <submittedName>
        <fullName evidence="1">HAD-IIB family hydrolase</fullName>
    </submittedName>
</protein>
<dbReference type="Pfam" id="PF08282">
    <property type="entry name" value="Hydrolase_3"/>
    <property type="match status" value="1"/>
</dbReference>
<dbReference type="InterPro" id="IPR036412">
    <property type="entry name" value="HAD-like_sf"/>
</dbReference>
<reference evidence="1" key="1">
    <citation type="submission" date="2020-08" db="EMBL/GenBank/DDBJ databases">
        <title>Genome public.</title>
        <authorList>
            <person name="Liu C."/>
            <person name="Sun Q."/>
        </authorList>
    </citation>
    <scope>NUCLEOTIDE SEQUENCE</scope>
    <source>
        <strain evidence="1">NSJ-32</strain>
    </source>
</reference>